<dbReference type="Proteomes" id="UP001152799">
    <property type="component" value="Chromosome 6"/>
</dbReference>
<organism evidence="2 3">
    <name type="scientific">Ceutorhynchus assimilis</name>
    <name type="common">cabbage seed weevil</name>
    <dbReference type="NCBI Taxonomy" id="467358"/>
    <lineage>
        <taxon>Eukaryota</taxon>
        <taxon>Metazoa</taxon>
        <taxon>Ecdysozoa</taxon>
        <taxon>Arthropoda</taxon>
        <taxon>Hexapoda</taxon>
        <taxon>Insecta</taxon>
        <taxon>Pterygota</taxon>
        <taxon>Neoptera</taxon>
        <taxon>Endopterygota</taxon>
        <taxon>Coleoptera</taxon>
        <taxon>Polyphaga</taxon>
        <taxon>Cucujiformia</taxon>
        <taxon>Curculionidae</taxon>
        <taxon>Ceutorhynchinae</taxon>
        <taxon>Ceutorhynchus</taxon>
    </lineage>
</organism>
<evidence type="ECO:0000313" key="2">
    <source>
        <dbReference type="EMBL" id="CAG9770751.1"/>
    </source>
</evidence>
<evidence type="ECO:0000256" key="1">
    <source>
        <dbReference type="SAM" id="MobiDB-lite"/>
    </source>
</evidence>
<feature type="compositionally biased region" description="Low complexity" evidence="1">
    <location>
        <begin position="10"/>
        <end position="26"/>
    </location>
</feature>
<gene>
    <name evidence="2" type="ORF">CEUTPL_LOCUS11197</name>
</gene>
<dbReference type="OrthoDB" id="9984940at2759"/>
<keyword evidence="3" id="KW-1185">Reference proteome</keyword>
<dbReference type="Gene3D" id="2.20.25.20">
    <property type="match status" value="1"/>
</dbReference>
<dbReference type="AlphaFoldDB" id="A0A9N9MUI2"/>
<protein>
    <recommendedName>
        <fullName evidence="4">F-box domain-containing protein</fullName>
    </recommendedName>
</protein>
<name>A0A9N9MUI2_9CUCU</name>
<evidence type="ECO:0000313" key="3">
    <source>
        <dbReference type="Proteomes" id="UP001152799"/>
    </source>
</evidence>
<reference evidence="2" key="1">
    <citation type="submission" date="2022-01" db="EMBL/GenBank/DDBJ databases">
        <authorList>
            <person name="King R."/>
        </authorList>
    </citation>
    <scope>NUCLEOTIDE SEQUENCE</scope>
</reference>
<accession>A0A9N9MUI2</accession>
<sequence length="498" mass="56528">MDFTPKNDDSSQMSSYDMSPKIYESTPKTETESTPHSLYNNHKKRKIQYCDIKGRKLEDLLELGSNSPQASSTLNDSLTNKFENIQIEKNCFNIESCEERSQKYFKTNGCERLVTPPSTPEFQRFEHTARNTPLFQRCSTSACSVPSPLKEQHDILYPTLKSLEPMKKPLTPQKFKEKIGQNSTPLATRFIPQDNLLKKVLGNNLIMGKVFEYLSNGDLFRVCMVSTDFKNAVHTNYKATLRCGNYKQFHRTNKENYKITPPSSPESNNLFPEGSVSPNSQKFAEFAETAHNIFPTQSLIKCPKCDRPSVVENSIAQCTEGHSCGYIFCQKCFSFSYNPEEFYDRCQDLALSNSMLKKRSRLEDLTNCSADFNVSAILNSTVDNHLSSGYFSASGYDTSHTPQSVKRNLVNSLGGNDSLLQKERKALFNSNTSLNMSAIVMARREEKRRCSSGNIMPIVKLETVKKRIEMIEPSSPPKVKPYSACSKESRRSLKRLTR</sequence>
<proteinExistence type="predicted"/>
<dbReference type="EMBL" id="OU892282">
    <property type="protein sequence ID" value="CAG9770751.1"/>
    <property type="molecule type" value="Genomic_DNA"/>
</dbReference>
<feature type="region of interest" description="Disordered" evidence="1">
    <location>
        <begin position="472"/>
        <end position="498"/>
    </location>
</feature>
<evidence type="ECO:0008006" key="4">
    <source>
        <dbReference type="Google" id="ProtNLM"/>
    </source>
</evidence>
<feature type="region of interest" description="Disordered" evidence="1">
    <location>
        <begin position="1"/>
        <end position="40"/>
    </location>
</feature>